<evidence type="ECO:0000256" key="2">
    <source>
        <dbReference type="ARBA" id="ARBA00004370"/>
    </source>
</evidence>
<feature type="transmembrane region" description="Helical" evidence="13">
    <location>
        <begin position="167"/>
        <end position="185"/>
    </location>
</feature>
<dbReference type="InterPro" id="IPR050428">
    <property type="entry name" value="TCS_sensor_his_kinase"/>
</dbReference>
<dbReference type="InterPro" id="IPR036890">
    <property type="entry name" value="HATPase_C_sf"/>
</dbReference>
<dbReference type="Proteomes" id="UP001564408">
    <property type="component" value="Unassembled WGS sequence"/>
</dbReference>
<evidence type="ECO:0000256" key="1">
    <source>
        <dbReference type="ARBA" id="ARBA00000085"/>
    </source>
</evidence>
<evidence type="ECO:0000256" key="8">
    <source>
        <dbReference type="ARBA" id="ARBA00022777"/>
    </source>
</evidence>
<dbReference type="InterPro" id="IPR004358">
    <property type="entry name" value="Sig_transdc_His_kin-like_C"/>
</dbReference>
<evidence type="ECO:0000256" key="13">
    <source>
        <dbReference type="SAM" id="Phobius"/>
    </source>
</evidence>
<dbReference type="PROSITE" id="PS50885">
    <property type="entry name" value="HAMP"/>
    <property type="match status" value="1"/>
</dbReference>
<dbReference type="InterPro" id="IPR003594">
    <property type="entry name" value="HATPase_dom"/>
</dbReference>
<dbReference type="InterPro" id="IPR005467">
    <property type="entry name" value="His_kinase_dom"/>
</dbReference>
<organism evidence="16 17">
    <name type="scientific">Thioalkalicoccus limnaeus</name>
    <dbReference type="NCBI Taxonomy" id="120681"/>
    <lineage>
        <taxon>Bacteria</taxon>
        <taxon>Pseudomonadati</taxon>
        <taxon>Pseudomonadota</taxon>
        <taxon>Gammaproteobacteria</taxon>
        <taxon>Chromatiales</taxon>
        <taxon>Chromatiaceae</taxon>
        <taxon>Thioalkalicoccus</taxon>
    </lineage>
</organism>
<evidence type="ECO:0000256" key="11">
    <source>
        <dbReference type="ARBA" id="ARBA00023012"/>
    </source>
</evidence>
<keyword evidence="10 13" id="KW-1133">Transmembrane helix</keyword>
<dbReference type="Gene3D" id="3.30.565.10">
    <property type="entry name" value="Histidine kinase-like ATPase, C-terminal domain"/>
    <property type="match status" value="1"/>
</dbReference>
<dbReference type="InterPro" id="IPR003660">
    <property type="entry name" value="HAMP_dom"/>
</dbReference>
<keyword evidence="7" id="KW-0547">Nucleotide-binding</keyword>
<name>A0ABV4BBF7_9GAMM</name>
<evidence type="ECO:0000256" key="12">
    <source>
        <dbReference type="ARBA" id="ARBA00023136"/>
    </source>
</evidence>
<comment type="caution">
    <text evidence="16">The sequence shown here is derived from an EMBL/GenBank/DDBJ whole genome shotgun (WGS) entry which is preliminary data.</text>
</comment>
<keyword evidence="17" id="KW-1185">Reference proteome</keyword>
<keyword evidence="9 16" id="KW-0067">ATP-binding</keyword>
<dbReference type="EMBL" id="JBDKXB010000004">
    <property type="protein sequence ID" value="MEY6431811.1"/>
    <property type="molecule type" value="Genomic_DNA"/>
</dbReference>
<keyword evidence="5" id="KW-0808">Transferase</keyword>
<evidence type="ECO:0000256" key="6">
    <source>
        <dbReference type="ARBA" id="ARBA00022692"/>
    </source>
</evidence>
<dbReference type="GO" id="GO:0005524">
    <property type="term" value="F:ATP binding"/>
    <property type="evidence" value="ECO:0007669"/>
    <property type="project" value="UniProtKB-KW"/>
</dbReference>
<evidence type="ECO:0000259" key="14">
    <source>
        <dbReference type="PROSITE" id="PS50109"/>
    </source>
</evidence>
<keyword evidence="11" id="KW-0902">Two-component regulatory system</keyword>
<comment type="subcellular location">
    <subcellularLocation>
        <location evidence="2">Membrane</location>
    </subcellularLocation>
</comment>
<feature type="domain" description="HAMP" evidence="15">
    <location>
        <begin position="187"/>
        <end position="238"/>
    </location>
</feature>
<evidence type="ECO:0000313" key="17">
    <source>
        <dbReference type="Proteomes" id="UP001564408"/>
    </source>
</evidence>
<evidence type="ECO:0000256" key="3">
    <source>
        <dbReference type="ARBA" id="ARBA00012438"/>
    </source>
</evidence>
<evidence type="ECO:0000256" key="4">
    <source>
        <dbReference type="ARBA" id="ARBA00022553"/>
    </source>
</evidence>
<feature type="domain" description="Histidine kinase" evidence="14">
    <location>
        <begin position="246"/>
        <end position="446"/>
    </location>
</feature>
<evidence type="ECO:0000256" key="9">
    <source>
        <dbReference type="ARBA" id="ARBA00022840"/>
    </source>
</evidence>
<evidence type="ECO:0000256" key="10">
    <source>
        <dbReference type="ARBA" id="ARBA00022989"/>
    </source>
</evidence>
<proteinExistence type="predicted"/>
<dbReference type="Gene3D" id="1.10.287.130">
    <property type="match status" value="1"/>
</dbReference>
<evidence type="ECO:0000256" key="7">
    <source>
        <dbReference type="ARBA" id="ARBA00022741"/>
    </source>
</evidence>
<dbReference type="Pfam" id="PF02518">
    <property type="entry name" value="HATPase_c"/>
    <property type="match status" value="1"/>
</dbReference>
<sequence>MGSLRNRILVAASAVLILFLILTSLALERAFRDTAQAAREERLLGQIYLLMAAAEFDDEVLEFSDLSTEPRLQRPGSGLYAAVLGPDGQLLWESASVIGESLDWSNLSLGPGEQRAHRHRNDSDNGYLMKSFGVVWAIGPVPQSLTFAVAEDLAAFNAELTRFRTSLATWLGTMALLLLAALVIVMRWGLDPLRRVAAEISAIEAGNQSRLQGPYPSELQRLTDNLNALLAHERAQQLRLDRALADLAHSLKTPLAVLNATLSDSDTAPQTAAIWRAQFQQIERLIDYQLQRARSGAGAAAGLAAPIAVHQVIERLARVLVKVHRDKSVRVAIECDQRLVFRGPEGDLMEVVGNLLDNAFKWCRAAIRVRVIDERGLRIRIEDDGPGIPAAQRVRLLERGVRADELMPGHGIGLAVAREICTAYGGEVRIASSPLGGALFEARFAR</sequence>
<dbReference type="CDD" id="cd16954">
    <property type="entry name" value="HATPase_PhoQ-like"/>
    <property type="match status" value="1"/>
</dbReference>
<dbReference type="PANTHER" id="PTHR45436">
    <property type="entry name" value="SENSOR HISTIDINE KINASE YKOH"/>
    <property type="match status" value="1"/>
</dbReference>
<dbReference type="RefSeq" id="WP_369666193.1">
    <property type="nucleotide sequence ID" value="NZ_JBDKXB010000004.1"/>
</dbReference>
<reference evidence="16 17" key="1">
    <citation type="submission" date="2024-05" db="EMBL/GenBank/DDBJ databases">
        <title>Genome Sequence and Characterization of the New Strain Purple Sulfur Bacterium of Genus Thioalkalicoccus.</title>
        <authorList>
            <person name="Bryantseva I.A."/>
            <person name="Kyndt J.A."/>
            <person name="Imhoff J.F."/>
        </authorList>
    </citation>
    <scope>NUCLEOTIDE SEQUENCE [LARGE SCALE GENOMIC DNA]</scope>
    <source>
        <strain evidence="16 17">Um2</strain>
    </source>
</reference>
<evidence type="ECO:0000313" key="16">
    <source>
        <dbReference type="EMBL" id="MEY6431811.1"/>
    </source>
</evidence>
<dbReference type="PRINTS" id="PR00344">
    <property type="entry name" value="BCTRLSENSOR"/>
</dbReference>
<dbReference type="EC" id="2.7.13.3" evidence="3"/>
<evidence type="ECO:0000259" key="15">
    <source>
        <dbReference type="PROSITE" id="PS50885"/>
    </source>
</evidence>
<dbReference type="SMART" id="SM00387">
    <property type="entry name" value="HATPase_c"/>
    <property type="match status" value="1"/>
</dbReference>
<comment type="catalytic activity">
    <reaction evidence="1">
        <text>ATP + protein L-histidine = ADP + protein N-phospho-L-histidine.</text>
        <dbReference type="EC" id="2.7.13.3"/>
    </reaction>
</comment>
<accession>A0ABV4BBF7</accession>
<dbReference type="PROSITE" id="PS50109">
    <property type="entry name" value="HIS_KIN"/>
    <property type="match status" value="1"/>
</dbReference>
<gene>
    <name evidence="16" type="ORF">ABC977_05235</name>
</gene>
<dbReference type="InterPro" id="IPR058619">
    <property type="entry name" value="PhoQ/CarS-like_HATPase"/>
</dbReference>
<keyword evidence="12 13" id="KW-0472">Membrane</keyword>
<keyword evidence="6 13" id="KW-0812">Transmembrane</keyword>
<dbReference type="PANTHER" id="PTHR45436:SF4">
    <property type="entry name" value="SENSOR PROTEIN PHOQ"/>
    <property type="match status" value="1"/>
</dbReference>
<keyword evidence="8" id="KW-0418">Kinase</keyword>
<protein>
    <recommendedName>
        <fullName evidence="3">histidine kinase</fullName>
        <ecNumber evidence="3">2.7.13.3</ecNumber>
    </recommendedName>
</protein>
<evidence type="ECO:0000256" key="5">
    <source>
        <dbReference type="ARBA" id="ARBA00022679"/>
    </source>
</evidence>
<dbReference type="SUPFAM" id="SSF55874">
    <property type="entry name" value="ATPase domain of HSP90 chaperone/DNA topoisomerase II/histidine kinase"/>
    <property type="match status" value="1"/>
</dbReference>
<keyword evidence="4" id="KW-0597">Phosphoprotein</keyword>